<dbReference type="PANTHER" id="PTHR10972:SF212">
    <property type="entry name" value="OXYSTEROL-BINDING PROTEIN-LIKE PROTEIN 1"/>
    <property type="match status" value="1"/>
</dbReference>
<proteinExistence type="inferred from homology"/>
<keyword evidence="3" id="KW-0175">Coiled coil</keyword>
<dbReference type="GO" id="GO:0016020">
    <property type="term" value="C:membrane"/>
    <property type="evidence" value="ECO:0007669"/>
    <property type="project" value="TreeGrafter"/>
</dbReference>
<evidence type="ECO:0000313" key="6">
    <source>
        <dbReference type="Proteomes" id="UP001150538"/>
    </source>
</evidence>
<evidence type="ECO:0000256" key="4">
    <source>
        <dbReference type="SAM" id="MobiDB-lite"/>
    </source>
</evidence>
<dbReference type="GO" id="GO:0005829">
    <property type="term" value="C:cytosol"/>
    <property type="evidence" value="ECO:0007669"/>
    <property type="project" value="TreeGrafter"/>
</dbReference>
<dbReference type="Gene3D" id="2.40.160.120">
    <property type="match status" value="1"/>
</dbReference>
<dbReference type="Gene3D" id="3.30.70.3490">
    <property type="match status" value="1"/>
</dbReference>
<comment type="caution">
    <text evidence="5">The sequence shown here is derived from an EMBL/GenBank/DDBJ whole genome shotgun (WGS) entry which is preliminary data.</text>
</comment>
<dbReference type="SUPFAM" id="SSF144000">
    <property type="entry name" value="Oxysterol-binding protein-like"/>
    <property type="match status" value="1"/>
</dbReference>
<feature type="compositionally biased region" description="Polar residues" evidence="4">
    <location>
        <begin position="1"/>
        <end position="18"/>
    </location>
</feature>
<dbReference type="InterPro" id="IPR000648">
    <property type="entry name" value="Oxysterol-bd"/>
</dbReference>
<dbReference type="InterPro" id="IPR037239">
    <property type="entry name" value="OSBP_sf"/>
</dbReference>
<dbReference type="PANTHER" id="PTHR10972">
    <property type="entry name" value="OXYSTEROL-BINDING PROTEIN-RELATED"/>
    <property type="match status" value="1"/>
</dbReference>
<evidence type="ECO:0008006" key="7">
    <source>
        <dbReference type="Google" id="ProtNLM"/>
    </source>
</evidence>
<feature type="compositionally biased region" description="Low complexity" evidence="4">
    <location>
        <begin position="22"/>
        <end position="35"/>
    </location>
</feature>
<dbReference type="Proteomes" id="UP001150538">
    <property type="component" value="Unassembled WGS sequence"/>
</dbReference>
<feature type="compositionally biased region" description="Low complexity" evidence="4">
    <location>
        <begin position="176"/>
        <end position="186"/>
    </location>
</feature>
<evidence type="ECO:0000256" key="1">
    <source>
        <dbReference type="ARBA" id="ARBA00008842"/>
    </source>
</evidence>
<dbReference type="GO" id="GO:0032934">
    <property type="term" value="F:sterol binding"/>
    <property type="evidence" value="ECO:0007669"/>
    <property type="project" value="TreeGrafter"/>
</dbReference>
<keyword evidence="6" id="KW-1185">Reference proteome</keyword>
<gene>
    <name evidence="5" type="ORF">H4219_005424</name>
</gene>
<evidence type="ECO:0000256" key="3">
    <source>
        <dbReference type="SAM" id="Coils"/>
    </source>
</evidence>
<evidence type="ECO:0000256" key="2">
    <source>
        <dbReference type="RuleBase" id="RU003844"/>
    </source>
</evidence>
<evidence type="ECO:0000313" key="5">
    <source>
        <dbReference type="EMBL" id="KAJ1912907.1"/>
    </source>
</evidence>
<protein>
    <recommendedName>
        <fullName evidence="7">Oxysterol-binding protein</fullName>
    </recommendedName>
</protein>
<feature type="coiled-coil region" evidence="3">
    <location>
        <begin position="418"/>
        <end position="445"/>
    </location>
</feature>
<accession>A0A9W7ZMZ6</accession>
<name>A0A9W7ZMZ6_9FUNG</name>
<sequence length="474" mass="52561">MPSQTADLAVSPSNSVIEKQNGHAASSASNGNENAHPADLLQPSPSTLSAAENVSVEPNQSKVSAMFGILKKVMGVKDIINLRLSLPAQLLDPIPNLEHWNFMDRPDFFVRMSDPEDPLDRMLNVFKWWIAKDIKHVEYRVCKPFNSILGEQFFCHWDVNSKEDQSISTETQPNGNTATATTTSANADGEDNLRVEYITEQISHHPPISAYCYRCKEKNIEAVGLDHMSAKFSGISATVSPGSYCHGTFVTLKNRDNEMYQCLHAPATVAGWLTGSLRLHFTDCSHIICADQNMALILEYKEGGWFSKAKDLVEGKIIKYEQGTLPKTVEGWKLKDIPKSAKVLATISGSWRGQVFVTKVSSSGNSSSASSKKNSNNPKDLFIELPKMKALEKLVKPLGEQHELESRKVWNPVIEKMLNNQFGEATKAKRAIEDAQRQKAADREKMGEKFVPQIFEPLPDNGIPVLLPNAPINV</sequence>
<feature type="region of interest" description="Disordered" evidence="4">
    <location>
        <begin position="165"/>
        <end position="186"/>
    </location>
</feature>
<dbReference type="PROSITE" id="PS01013">
    <property type="entry name" value="OSBP"/>
    <property type="match status" value="1"/>
</dbReference>
<dbReference type="EMBL" id="JANBPU010000302">
    <property type="protein sequence ID" value="KAJ1912907.1"/>
    <property type="molecule type" value="Genomic_DNA"/>
</dbReference>
<dbReference type="AlphaFoldDB" id="A0A9W7ZMZ6"/>
<comment type="similarity">
    <text evidence="1 2">Belongs to the OSBP family.</text>
</comment>
<reference evidence="5" key="1">
    <citation type="submission" date="2022-07" db="EMBL/GenBank/DDBJ databases">
        <title>Phylogenomic reconstructions and comparative analyses of Kickxellomycotina fungi.</title>
        <authorList>
            <person name="Reynolds N.K."/>
            <person name="Stajich J.E."/>
            <person name="Barry K."/>
            <person name="Grigoriev I.V."/>
            <person name="Crous P."/>
            <person name="Smith M.E."/>
        </authorList>
    </citation>
    <scope>NUCLEOTIDE SEQUENCE</scope>
    <source>
        <strain evidence="5">NBRC 100468</strain>
    </source>
</reference>
<feature type="compositionally biased region" description="Polar residues" evidence="4">
    <location>
        <begin position="166"/>
        <end position="175"/>
    </location>
</feature>
<organism evidence="5 6">
    <name type="scientific">Mycoemilia scoparia</name>
    <dbReference type="NCBI Taxonomy" id="417184"/>
    <lineage>
        <taxon>Eukaryota</taxon>
        <taxon>Fungi</taxon>
        <taxon>Fungi incertae sedis</taxon>
        <taxon>Zoopagomycota</taxon>
        <taxon>Kickxellomycotina</taxon>
        <taxon>Kickxellomycetes</taxon>
        <taxon>Kickxellales</taxon>
        <taxon>Kickxellaceae</taxon>
        <taxon>Mycoemilia</taxon>
    </lineage>
</organism>
<feature type="region of interest" description="Disordered" evidence="4">
    <location>
        <begin position="1"/>
        <end position="44"/>
    </location>
</feature>
<dbReference type="Pfam" id="PF01237">
    <property type="entry name" value="Oxysterol_BP"/>
    <property type="match status" value="1"/>
</dbReference>
<dbReference type="OrthoDB" id="48057at2759"/>
<dbReference type="InterPro" id="IPR018494">
    <property type="entry name" value="Oxysterol-bd_CS"/>
</dbReference>